<evidence type="ECO:0000313" key="1">
    <source>
        <dbReference type="EMBL" id="TWG39913.1"/>
    </source>
</evidence>
<gene>
    <name evidence="1" type="ORF">ATF69_1785</name>
</gene>
<organism evidence="1 2">
    <name type="scientific">Acidovorax delafieldii</name>
    <name type="common">Pseudomonas delafieldii</name>
    <dbReference type="NCBI Taxonomy" id="47920"/>
    <lineage>
        <taxon>Bacteria</taxon>
        <taxon>Pseudomonadati</taxon>
        <taxon>Pseudomonadota</taxon>
        <taxon>Betaproteobacteria</taxon>
        <taxon>Burkholderiales</taxon>
        <taxon>Comamonadaceae</taxon>
        <taxon>Acidovorax</taxon>
    </lineage>
</organism>
<protein>
    <submittedName>
        <fullName evidence="1">Uncharacterized protein DUF1579</fullName>
    </submittedName>
</protein>
<dbReference type="RefSeq" id="WP_146870626.1">
    <property type="nucleotide sequence ID" value="NZ_VJWE01000011.1"/>
</dbReference>
<reference evidence="1 2" key="1">
    <citation type="journal article" date="2015" name="Stand. Genomic Sci.">
        <title>Genomic Encyclopedia of Bacterial and Archaeal Type Strains, Phase III: the genomes of soil and plant-associated and newly described type strains.</title>
        <authorList>
            <person name="Whitman W.B."/>
            <person name="Woyke T."/>
            <person name="Klenk H.P."/>
            <person name="Zhou Y."/>
            <person name="Lilburn T.G."/>
            <person name="Beck B.J."/>
            <person name="De Vos P."/>
            <person name="Vandamme P."/>
            <person name="Eisen J.A."/>
            <person name="Garrity G."/>
            <person name="Hugenholtz P."/>
            <person name="Kyrpides N.C."/>
        </authorList>
    </citation>
    <scope>NUCLEOTIDE SEQUENCE [LARGE SCALE GENOMIC DNA]</scope>
    <source>
        <strain evidence="1 2">DSM 64</strain>
    </source>
</reference>
<proteinExistence type="predicted"/>
<dbReference type="Proteomes" id="UP000321485">
    <property type="component" value="Unassembled WGS sequence"/>
</dbReference>
<evidence type="ECO:0000313" key="2">
    <source>
        <dbReference type="Proteomes" id="UP000321485"/>
    </source>
</evidence>
<sequence>MMNPEPHAMHRWQQQLLGDWTCESLADMGPGEPPAHSRGTEHVRALGSLWVLCEGTGSMPGGGGEARMLMTLGYDPDRQAFVGTWVGSMMTHMWVYRGTLDADQKVLTLETEGPSFKADGATMRYRDVITVVSANKRTLTSFGQQPDGSWKQFMQAKYTRTS</sequence>
<dbReference type="Pfam" id="PF07617">
    <property type="entry name" value="DUF1579"/>
    <property type="match status" value="1"/>
</dbReference>
<comment type="caution">
    <text evidence="1">The sequence shown here is derived from an EMBL/GenBank/DDBJ whole genome shotgun (WGS) entry which is preliminary data.</text>
</comment>
<dbReference type="InterPro" id="IPR011473">
    <property type="entry name" value="DUF1579"/>
</dbReference>
<dbReference type="AlphaFoldDB" id="A0A561XUW7"/>
<dbReference type="GeneID" id="51110852"/>
<accession>A0A561XUW7</accession>
<name>A0A561XUW7_ACIDE</name>
<dbReference type="EMBL" id="VJWE01000011">
    <property type="protein sequence ID" value="TWG39913.1"/>
    <property type="molecule type" value="Genomic_DNA"/>
</dbReference>